<dbReference type="OrthoDB" id="1186563at2"/>
<reference evidence="3" key="1">
    <citation type="submission" date="2017-01" db="EMBL/GenBank/DDBJ databases">
        <authorList>
            <person name="Varghese N."/>
            <person name="Submissions S."/>
        </authorList>
    </citation>
    <scope>NUCLEOTIDE SEQUENCE [LARGE SCALE GENOMIC DNA]</scope>
    <source>
        <strain evidence="3">DSM 21054</strain>
    </source>
</reference>
<protein>
    <submittedName>
        <fullName evidence="2">Type IX secretion system membrane protein, PorP/SprF family</fullName>
    </submittedName>
</protein>
<accession>A0A1N7PBN4</accession>
<dbReference type="NCBIfam" id="TIGR03519">
    <property type="entry name" value="T9SS_PorP_fam"/>
    <property type="match status" value="1"/>
</dbReference>
<organism evidence="2 3">
    <name type="scientific">Filimonas lacunae</name>
    <dbReference type="NCBI Taxonomy" id="477680"/>
    <lineage>
        <taxon>Bacteria</taxon>
        <taxon>Pseudomonadati</taxon>
        <taxon>Bacteroidota</taxon>
        <taxon>Chitinophagia</taxon>
        <taxon>Chitinophagales</taxon>
        <taxon>Chitinophagaceae</taxon>
        <taxon>Filimonas</taxon>
    </lineage>
</organism>
<gene>
    <name evidence="2" type="ORF">SAMN05421788_103355</name>
</gene>
<keyword evidence="1" id="KW-0732">Signal</keyword>
<sequence length="338" mass="36849">MKNIHIRLLLVLLMASAAVPVLAQDPGFTQYFSSPQTVNPAFTGFFYGKARVITNYRRQWWGAGEPFTTASLAFDLKGKSLTYNDFDYWAIGGSALNDKSAGGLLKSNYFSLSAAYHKALDEDGFQTIAAGFQATSASRRLDIANATFESQFTSGGFNLNLPNGESYIQGNSSYMDVSAGLLYKYDDEESSYYAGASVYHATQPKESILNNKTNKVPTRMAFEVGASLPVGYNSKVFLSGLFQQQAGVLAYSAGGAYSFGLPTENADASLYLGGWYSNANISPYIGLQYNSFQLGVTYDMVTTSMKSAVKKNGSFELSLIYIFFGNDSDEGRKVVPQF</sequence>
<proteinExistence type="predicted"/>
<dbReference type="EMBL" id="FTOR01000003">
    <property type="protein sequence ID" value="SIT07991.1"/>
    <property type="molecule type" value="Genomic_DNA"/>
</dbReference>
<name>A0A1N7PBN4_9BACT</name>
<dbReference type="RefSeq" id="WP_076379177.1">
    <property type="nucleotide sequence ID" value="NZ_AP017422.1"/>
</dbReference>
<dbReference type="Pfam" id="PF11751">
    <property type="entry name" value="PorP_SprF"/>
    <property type="match status" value="1"/>
</dbReference>
<evidence type="ECO:0000313" key="2">
    <source>
        <dbReference type="EMBL" id="SIT07991.1"/>
    </source>
</evidence>
<dbReference type="AlphaFoldDB" id="A0A1N7PBN4"/>
<feature type="chain" id="PRO_5013020973" evidence="1">
    <location>
        <begin position="24"/>
        <end position="338"/>
    </location>
</feature>
<dbReference type="Proteomes" id="UP000186917">
    <property type="component" value="Unassembled WGS sequence"/>
</dbReference>
<dbReference type="STRING" id="477680.SAMN05421788_103355"/>
<evidence type="ECO:0000256" key="1">
    <source>
        <dbReference type="SAM" id="SignalP"/>
    </source>
</evidence>
<feature type="signal peptide" evidence="1">
    <location>
        <begin position="1"/>
        <end position="23"/>
    </location>
</feature>
<dbReference type="InterPro" id="IPR019861">
    <property type="entry name" value="PorP/SprF_Bacteroidetes"/>
</dbReference>
<evidence type="ECO:0000313" key="3">
    <source>
        <dbReference type="Proteomes" id="UP000186917"/>
    </source>
</evidence>
<keyword evidence="3" id="KW-1185">Reference proteome</keyword>